<dbReference type="RefSeq" id="WP_058389157.1">
    <property type="nucleotide sequence ID" value="NZ_LLWF02000010.1"/>
</dbReference>
<sequence length="170" mass="18737">MTASPASARTLAAREALEEALVRLRIGKPTNPKLAELAVRGKLKVTVTTVAAEAGVSRTLVGVENCRFPDIRRRILEGDDGKEQRPVKGVSAVVRQLRADNAELRRQVQVLRSQQAITLARMLEAERIAQLARDDLARTRKGPEGDPKTGLVFPMPVRARPPYGRTRKKT</sequence>
<comment type="caution">
    <text evidence="3">The sequence shown here is derived from an EMBL/GenBank/DDBJ whole genome shotgun (WGS) entry which is preliminary data.</text>
</comment>
<evidence type="ECO:0000313" key="4">
    <source>
        <dbReference type="Proteomes" id="UP000054844"/>
    </source>
</evidence>
<reference evidence="3" key="1">
    <citation type="submission" date="2016-12" db="EMBL/GenBank/DDBJ databases">
        <title>Draft genome sequence of Roseomonas mucosa strain AU37, isolated from a peripheral intravenous catheter.</title>
        <authorList>
            <person name="Choudhury M.A."/>
            <person name="Sidjabat H.E."/>
            <person name="Wailan A.M."/>
            <person name="Zhang L."/>
            <person name="Marsh N.M."/>
            <person name="Rickard C.M."/>
            <person name="Davies M."/>
            <person name="Mcmillan D.J."/>
        </authorList>
    </citation>
    <scope>NUCLEOTIDE SEQUENCE [LARGE SCALE GENOMIC DNA]</scope>
    <source>
        <strain evidence="3">AU37</strain>
    </source>
</reference>
<dbReference type="AlphaFoldDB" id="A0A1S8D8I4"/>
<evidence type="ECO:0000313" key="3">
    <source>
        <dbReference type="EMBL" id="ONH84209.1"/>
    </source>
</evidence>
<dbReference type="OrthoDB" id="7866214at2"/>
<feature type="region of interest" description="Disordered" evidence="2">
    <location>
        <begin position="136"/>
        <end position="170"/>
    </location>
</feature>
<feature type="coiled-coil region" evidence="1">
    <location>
        <begin position="87"/>
        <end position="114"/>
    </location>
</feature>
<dbReference type="STRING" id="207340.APZ41_005175"/>
<keyword evidence="1" id="KW-0175">Coiled coil</keyword>
<evidence type="ECO:0000256" key="2">
    <source>
        <dbReference type="SAM" id="MobiDB-lite"/>
    </source>
</evidence>
<evidence type="ECO:0000256" key="1">
    <source>
        <dbReference type="SAM" id="Coils"/>
    </source>
</evidence>
<name>A0A1S8D8I4_9PROT</name>
<dbReference type="EMBL" id="LLWF02000010">
    <property type="protein sequence ID" value="ONH84209.1"/>
    <property type="molecule type" value="Genomic_DNA"/>
</dbReference>
<gene>
    <name evidence="3" type="ORF">APZ41_005175</name>
</gene>
<keyword evidence="4" id="KW-1185">Reference proteome</keyword>
<accession>A0A1S8D8I4</accession>
<feature type="compositionally biased region" description="Basic and acidic residues" evidence="2">
    <location>
        <begin position="136"/>
        <end position="147"/>
    </location>
</feature>
<dbReference type="Proteomes" id="UP000054844">
    <property type="component" value="Unassembled WGS sequence"/>
</dbReference>
<protein>
    <submittedName>
        <fullName evidence="3">Uncharacterized protein</fullName>
    </submittedName>
</protein>
<organism evidence="3 4">
    <name type="scientific">Roseomonas mucosa</name>
    <dbReference type="NCBI Taxonomy" id="207340"/>
    <lineage>
        <taxon>Bacteria</taxon>
        <taxon>Pseudomonadati</taxon>
        <taxon>Pseudomonadota</taxon>
        <taxon>Alphaproteobacteria</taxon>
        <taxon>Acetobacterales</taxon>
        <taxon>Roseomonadaceae</taxon>
        <taxon>Roseomonas</taxon>
    </lineage>
</organism>
<proteinExistence type="predicted"/>